<name>A0A2M7DDP3_9BACT</name>
<dbReference type="GO" id="GO:0004540">
    <property type="term" value="F:RNA nuclease activity"/>
    <property type="evidence" value="ECO:0007669"/>
    <property type="project" value="InterPro"/>
</dbReference>
<evidence type="ECO:0000256" key="4">
    <source>
        <dbReference type="ARBA" id="ARBA00024207"/>
    </source>
</evidence>
<dbReference type="InterPro" id="IPR052379">
    <property type="entry name" value="Type_VII_TA_RNase"/>
</dbReference>
<dbReference type="GO" id="GO:0110001">
    <property type="term" value="C:toxin-antitoxin complex"/>
    <property type="evidence" value="ECO:0007669"/>
    <property type="project" value="InterPro"/>
</dbReference>
<keyword evidence="2" id="KW-0540">Nuclease</keyword>
<evidence type="ECO:0000313" key="6">
    <source>
        <dbReference type="Proteomes" id="UP000229030"/>
    </source>
</evidence>
<dbReference type="PANTHER" id="PTHR33397:SF5">
    <property type="entry name" value="RNASE YUTE-RELATED"/>
    <property type="match status" value="1"/>
</dbReference>
<evidence type="ECO:0008006" key="7">
    <source>
        <dbReference type="Google" id="ProtNLM"/>
    </source>
</evidence>
<evidence type="ECO:0000256" key="1">
    <source>
        <dbReference type="ARBA" id="ARBA00022649"/>
    </source>
</evidence>
<comment type="similarity">
    <text evidence="4">Belongs to the HepT RNase toxin family.</text>
</comment>
<dbReference type="NCBIfam" id="NF047751">
    <property type="entry name" value="HepT_toxin"/>
    <property type="match status" value="1"/>
</dbReference>
<dbReference type="Proteomes" id="UP000229030">
    <property type="component" value="Unassembled WGS sequence"/>
</dbReference>
<keyword evidence="1" id="KW-1277">Toxin-antitoxin system</keyword>
<evidence type="ECO:0000313" key="5">
    <source>
        <dbReference type="EMBL" id="PIV46958.1"/>
    </source>
</evidence>
<comment type="caution">
    <text evidence="5">The sequence shown here is derived from an EMBL/GenBank/DDBJ whole genome shotgun (WGS) entry which is preliminary data.</text>
</comment>
<accession>A0A2M7DDP3</accession>
<dbReference type="AlphaFoldDB" id="A0A2M7DDP3"/>
<organism evidence="5 6">
    <name type="scientific">bacterium (Candidatus Gribaldobacteria) CG02_land_8_20_14_3_00_41_15</name>
    <dbReference type="NCBI Taxonomy" id="2014270"/>
    <lineage>
        <taxon>Bacteria</taxon>
        <taxon>Candidatus Gribaldobacteria</taxon>
    </lineage>
</organism>
<dbReference type="PANTHER" id="PTHR33397">
    <property type="entry name" value="UPF0331 PROTEIN YUTE"/>
    <property type="match status" value="1"/>
</dbReference>
<sequence length="142" mass="16864">MLNKKFIQEKIELIQQDLVYMEKLSRFSFQEIVSDFIKMNAFERLLEKVVVRAIDINEHFINELATAEMKSPQSYKETFLRLSELGVYVQEFAVSIAKSVGTRNALTHDYDDLDLQKIYSSIKECLEDYNKRWLQNYFVAKF</sequence>
<dbReference type="Pfam" id="PF01934">
    <property type="entry name" value="HepT-like"/>
    <property type="match status" value="1"/>
</dbReference>
<reference evidence="6" key="1">
    <citation type="submission" date="2017-09" db="EMBL/GenBank/DDBJ databases">
        <title>Depth-based differentiation of microbial function through sediment-hosted aquifers and enrichment of novel symbionts in the deep terrestrial subsurface.</title>
        <authorList>
            <person name="Probst A.J."/>
            <person name="Ladd B."/>
            <person name="Jarett J.K."/>
            <person name="Geller-Mcgrath D.E."/>
            <person name="Sieber C.M.K."/>
            <person name="Emerson J.B."/>
            <person name="Anantharaman K."/>
            <person name="Thomas B.C."/>
            <person name="Malmstrom R."/>
            <person name="Stieglmeier M."/>
            <person name="Klingl A."/>
            <person name="Woyke T."/>
            <person name="Ryan C.M."/>
            <person name="Banfield J.F."/>
        </authorList>
    </citation>
    <scope>NUCLEOTIDE SEQUENCE [LARGE SCALE GENOMIC DNA]</scope>
</reference>
<proteinExistence type="inferred from homology"/>
<dbReference type="InterPro" id="IPR008201">
    <property type="entry name" value="HepT-like"/>
</dbReference>
<protein>
    <recommendedName>
        <fullName evidence="7">DUF86 domain-containing protein</fullName>
    </recommendedName>
</protein>
<evidence type="ECO:0000256" key="2">
    <source>
        <dbReference type="ARBA" id="ARBA00022722"/>
    </source>
</evidence>
<dbReference type="InterPro" id="IPR037038">
    <property type="entry name" value="HepT-like_sf"/>
</dbReference>
<evidence type="ECO:0000256" key="3">
    <source>
        <dbReference type="ARBA" id="ARBA00022801"/>
    </source>
</evidence>
<dbReference type="Gene3D" id="1.20.120.580">
    <property type="entry name" value="bsu32300-like"/>
    <property type="match status" value="1"/>
</dbReference>
<gene>
    <name evidence="5" type="ORF">COS21_02595</name>
</gene>
<dbReference type="EMBL" id="PETV01000070">
    <property type="protein sequence ID" value="PIV46958.1"/>
    <property type="molecule type" value="Genomic_DNA"/>
</dbReference>
<keyword evidence="3" id="KW-0378">Hydrolase</keyword>
<dbReference type="GO" id="GO:0016787">
    <property type="term" value="F:hydrolase activity"/>
    <property type="evidence" value="ECO:0007669"/>
    <property type="project" value="UniProtKB-KW"/>
</dbReference>